<keyword evidence="8" id="KW-1185">Reference proteome</keyword>
<dbReference type="OMA" id="RANGMWE"/>
<evidence type="ECO:0000259" key="6">
    <source>
        <dbReference type="Pfam" id="PF09265"/>
    </source>
</evidence>
<evidence type="ECO:0000313" key="8">
    <source>
        <dbReference type="Proteomes" id="UP000017836"/>
    </source>
</evidence>
<dbReference type="Proteomes" id="UP000017836">
    <property type="component" value="Unassembled WGS sequence"/>
</dbReference>
<protein>
    <recommendedName>
        <fullName evidence="6">Cytokinin dehydrogenase 1 FAD/cytokinin binding domain-containing protein</fullName>
    </recommendedName>
</protein>
<dbReference type="HOGENOM" id="CLU_077807_0_0_1"/>
<dbReference type="SUPFAM" id="SSF55103">
    <property type="entry name" value="FAD-linked oxidases, C-terminal domain"/>
    <property type="match status" value="1"/>
</dbReference>
<evidence type="ECO:0000256" key="4">
    <source>
        <dbReference type="ARBA" id="ARBA00022827"/>
    </source>
</evidence>
<dbReference type="InterPro" id="IPR015345">
    <property type="entry name" value="Cytokinin_DH_FAD/cytokin-bd"/>
</dbReference>
<dbReference type="PANTHER" id="PTHR13878:SF102">
    <property type="entry name" value="CYTOKININ DEHYDROGENASE 5"/>
    <property type="match status" value="1"/>
</dbReference>
<dbReference type="Pfam" id="PF09265">
    <property type="entry name" value="Cytokin-bind"/>
    <property type="match status" value="1"/>
</dbReference>
<dbReference type="InterPro" id="IPR016170">
    <property type="entry name" value="Cytok_DH_C_sf"/>
</dbReference>
<organism evidence="7 8">
    <name type="scientific">Amborella trichopoda</name>
    <dbReference type="NCBI Taxonomy" id="13333"/>
    <lineage>
        <taxon>Eukaryota</taxon>
        <taxon>Viridiplantae</taxon>
        <taxon>Streptophyta</taxon>
        <taxon>Embryophyta</taxon>
        <taxon>Tracheophyta</taxon>
        <taxon>Spermatophyta</taxon>
        <taxon>Magnoliopsida</taxon>
        <taxon>Amborellales</taxon>
        <taxon>Amborellaceae</taxon>
        <taxon>Amborella</taxon>
    </lineage>
</organism>
<keyword evidence="5" id="KW-0560">Oxidoreductase</keyword>
<dbReference type="GO" id="GO:0009690">
    <property type="term" value="P:cytokinin metabolic process"/>
    <property type="evidence" value="ECO:0007669"/>
    <property type="project" value="InterPro"/>
</dbReference>
<gene>
    <name evidence="7" type="ORF">AMTR_s00022p00164680</name>
</gene>
<dbReference type="GO" id="GO:0016491">
    <property type="term" value="F:oxidoreductase activity"/>
    <property type="evidence" value="ECO:0000318"/>
    <property type="project" value="GO_Central"/>
</dbReference>
<dbReference type="Gramene" id="ERN11570">
    <property type="protein sequence ID" value="ERN11570"/>
    <property type="gene ID" value="AMTR_s00022p00164680"/>
</dbReference>
<dbReference type="EMBL" id="KI392687">
    <property type="protein sequence ID" value="ERN11570.1"/>
    <property type="molecule type" value="Genomic_DNA"/>
</dbReference>
<name>W1PW76_AMBTC</name>
<dbReference type="AlphaFoldDB" id="W1PW76"/>
<sequence>MNRDLFNGVLGGLGQFGVITKARILLQRAPHRVRYIRVVYAKVEDFVRDQVRLVSLPKGHTFDYIEGFILANENTIDGWKSVPFSSNQTFNSTLIPQESGPILYCLELGFNYFNYTSNPTLEQSIEELMRGLGYIRGLEFVIDLSYFDFLYRVHAAEVAQRSSGSWLRPHAWLNLFLPQKSIMQFDTHVFRTMLNNGVGGPVLVYPVNSTMWDPEMSAVFPEEEEIFYAISVLRSLDADQPITVLESQMKENSEIINICRRLDLKCKKYLGRFESTEEWKEHFGSNKWELFTKRKSVYDPKHILTPGQSIFMRN</sequence>
<dbReference type="STRING" id="13333.W1PW76"/>
<keyword evidence="3" id="KW-0285">Flavoprotein</keyword>
<dbReference type="InterPro" id="IPR050432">
    <property type="entry name" value="FAD-linked_Oxidoreductases_BP"/>
</dbReference>
<dbReference type="GO" id="GO:0019139">
    <property type="term" value="F:cytokinin dehydrogenase activity"/>
    <property type="evidence" value="ECO:0007669"/>
    <property type="project" value="InterPro"/>
</dbReference>
<comment type="similarity">
    <text evidence="2">Belongs to the oxygen-dependent FAD-linked oxidoreductase family.</text>
</comment>
<dbReference type="Gene3D" id="3.40.462.10">
    <property type="entry name" value="FAD-linked oxidases, C-terminal domain"/>
    <property type="match status" value="1"/>
</dbReference>
<dbReference type="PANTHER" id="PTHR13878">
    <property type="entry name" value="GULONOLACTONE OXIDASE"/>
    <property type="match status" value="1"/>
</dbReference>
<feature type="domain" description="Cytokinin dehydrogenase 1 FAD/cytokinin binding" evidence="6">
    <location>
        <begin position="30"/>
        <end position="311"/>
    </location>
</feature>
<evidence type="ECO:0000256" key="2">
    <source>
        <dbReference type="ARBA" id="ARBA00005466"/>
    </source>
</evidence>
<evidence type="ECO:0000313" key="7">
    <source>
        <dbReference type="EMBL" id="ERN11570.1"/>
    </source>
</evidence>
<dbReference type="GO" id="GO:0050660">
    <property type="term" value="F:flavin adenine dinucleotide binding"/>
    <property type="evidence" value="ECO:0007669"/>
    <property type="project" value="InterPro"/>
</dbReference>
<comment type="cofactor">
    <cofactor evidence="1">
        <name>FAD</name>
        <dbReference type="ChEBI" id="CHEBI:57692"/>
    </cofactor>
</comment>
<evidence type="ECO:0000256" key="5">
    <source>
        <dbReference type="ARBA" id="ARBA00023002"/>
    </source>
</evidence>
<accession>W1PW76</accession>
<dbReference type="eggNOG" id="KOG1231">
    <property type="taxonomic scope" value="Eukaryota"/>
</dbReference>
<keyword evidence="4" id="KW-0274">FAD</keyword>
<reference evidence="8" key="1">
    <citation type="journal article" date="2013" name="Science">
        <title>The Amborella genome and the evolution of flowering plants.</title>
        <authorList>
            <consortium name="Amborella Genome Project"/>
        </authorList>
    </citation>
    <scope>NUCLEOTIDE SEQUENCE [LARGE SCALE GENOMIC DNA]</scope>
</reference>
<proteinExistence type="inferred from homology"/>
<dbReference type="InterPro" id="IPR016164">
    <property type="entry name" value="FAD-linked_Oxase-like_C"/>
</dbReference>
<evidence type="ECO:0000256" key="1">
    <source>
        <dbReference type="ARBA" id="ARBA00001974"/>
    </source>
</evidence>
<evidence type="ECO:0000256" key="3">
    <source>
        <dbReference type="ARBA" id="ARBA00022630"/>
    </source>
</evidence>